<organism evidence="3 4">
    <name type="scientific">Caenorhabditis briggsae</name>
    <dbReference type="NCBI Taxonomy" id="6238"/>
    <lineage>
        <taxon>Eukaryota</taxon>
        <taxon>Metazoa</taxon>
        <taxon>Ecdysozoa</taxon>
        <taxon>Nematoda</taxon>
        <taxon>Chromadorea</taxon>
        <taxon>Rhabditida</taxon>
        <taxon>Rhabditina</taxon>
        <taxon>Rhabditomorpha</taxon>
        <taxon>Rhabditoidea</taxon>
        <taxon>Rhabditidae</taxon>
        <taxon>Peloderinae</taxon>
        <taxon>Caenorhabditis</taxon>
    </lineage>
</organism>
<keyword evidence="4" id="KW-1185">Reference proteome</keyword>
<sequence>MPQNGFSIFQTAAGPSSPTSGAPTTSERITSANRVRTASNLSTLSGFQKPTTSEASGAPGAPGGAQNQNPTSSEPSQRIVASQLSGTFTVVEKPWWRVDVQVHQLEKCPFCDTSPLKNKSVMCQRPEEHIAVIKHDAGHIFAKPFYITLRKQDTDGTINEMSFRIDHVVPETSPNLTSISTNSSNRKSGGAGGSAGKISSARASRVYDSVDLPDDYDNGCQMNKKSTVSCCTPAPTVGKEMGRCIISICRSFPGLSKHFEYLKPGDTVIGIEETVETVSLDNVQLTFREIYMSRADMYRYRSCLIGRMTYVEEQKRHLNINTRISDMWRKGSLVKSGFVTDKTRVVFRSSSSTVLIFIQMCSEMNQLDPQGDLYLEKCIKGFLTELFQKWKEQSCTHYVSIILCSRWYAIQGVDDMAKKLMRGACDHRGRYYQDFYRLLFQNEHYDDWADTQLKEINVGCSKYSSQIQEKLRQMHPQVQFEISTAADGNFLQVLNMSMNSFSMYHSDRRFETTGQQIIFVTPGNGVLHVDRDLVSLTKQRVIDMGISLDMVCLGEQPLHAVPLFVFHPIVEQKDTRCEYFIPHWMNYSYYRMARRSAISVQFRPRIQLPADVLSAPKKMGMGETGIVLRENEKPATPPTLPPAIVYKTDADRKEAAIKAYNKKNEKYIEYDKMKLESVCASIQLLPKEEANDENQVVINAPKIGKKMIRELLGVDPTDSDDEKEKTTADEAEERRNAMQAMFADYLCEGEEWPDEKKSYEKDFDSEPIQEDDLLDDPFSEPPPPSASQAPPTSSEAPPPTQAQTISQAPPTASRQAPPPSQPRPISQASQQAPPPERKKLRPRDPERRSDGSTNAGGPKEIARGPSTAAVGSIRPVSAAKDIVKPSTYKIPPLVAGGGANNNSGGHSWATNYNRGAFSIENVQPDSPRSSYESVKMPASSLIGSIEVGSSALAKLRHASPQRRGTVDGAIGIGGQAGSATGIGTCSSAIGMLGSGALISNGSLNQTGEAFTAVWKRQNGQLINPFRPEDFAVQVTANRRRWIHVFPVDSSGKSKLAHHFVSGQSIVHIVGAPEDQKKYVAPLEIASSLDTVSMSKSPDQVALSADKRSVPKSRDNNNPDKNSKSNSAGNASKKYKVWAWGSTGEEKWNVEMEIGTDWKSLVRSALLPITTDFFPDGQALQNQFIMNEYSISVEPKQTPESYREGLFDCESPNSSGSQPGGDNSINGETIPASETQNSENGSLEKGFRRIREKSSGKATMTRLLYDQMILQRLQRGYQIVLLDKSLVEVSCEAAKKPSRIESIKTQDLPEPRKSRVDHNRSSSKNSRRQHRAQDSEIVLSFNKYYHKLVLDEENLQVHVTLFRPKDVPQDEVEGFEGWCERPSVKADEPKLSILHVANMHEEEGAALIREPLFDRDAFDDELNSRYFNTMYSYYFQVPDASTYEKSVTKLRHHGLDKLNWSSFDVSFRAIFDDTLYSEQMKCFSATFLVVFHPTDILKTPLTEKQEEGKGIEFRDPKEFESPNEAWYSRLTKLLLLMNKLQYPKQPPDPRDLKERVPKLKRDDFTMKYVMEAFKSTPYVGLISTNERQLQVIHPNNMFVIYDFALWLRYNVEGISSRKRAMNYIRRVEDAKYLQIITTSLEGKHGGSDASIFKAAATQKQKSQYGFQLCYVCDPESTAKSLKVSRFMMVEYKDTICSEDETECVWQLQGNIDMELATSTPDAPLGEWTRITYDHWFYPDTAFRFTMKWVMATGQTVADTVLSWFNKASKQGMSLYPVPEDPFALAQDTHSNPLRCPIRIQMVDGVVAHEDEQEFLLKILFRFGFIDIGCNVKHDFTSPRTESSGSDHAKCLMISPSPTTDFSSIIDNHEDEEEHEEVTKSMNYIHQAGGMFISLVLSENSQRPPFFYWAWNHMMSNRYRGQCSEKFQDFLLSEFRNVCSDKDGVLTNLYADFLQERQLGKRRAATPPIFLE</sequence>
<feature type="compositionally biased region" description="Polar residues" evidence="1">
    <location>
        <begin position="1210"/>
        <end position="1240"/>
    </location>
</feature>
<accession>A0AAE9JE29</accession>
<feature type="region of interest" description="Disordered" evidence="1">
    <location>
        <begin position="769"/>
        <end position="869"/>
    </location>
</feature>
<proteinExistence type="predicted"/>
<feature type="compositionally biased region" description="Polar residues" evidence="1">
    <location>
        <begin position="27"/>
        <end position="55"/>
    </location>
</feature>
<name>A0AAE9JE29_CAEBR</name>
<dbReference type="InterPro" id="IPR045838">
    <property type="entry name" value="DEPDC5_CTD"/>
</dbReference>
<feature type="region of interest" description="Disordered" evidence="1">
    <location>
        <begin position="712"/>
        <end position="731"/>
    </location>
</feature>
<dbReference type="Pfam" id="PF12257">
    <property type="entry name" value="IML1"/>
    <property type="match status" value="1"/>
</dbReference>
<feature type="region of interest" description="Disordered" evidence="1">
    <location>
        <begin position="1202"/>
        <end position="1245"/>
    </location>
</feature>
<feature type="region of interest" description="Disordered" evidence="1">
    <location>
        <begin position="1096"/>
        <end position="1129"/>
    </location>
</feature>
<evidence type="ECO:0000313" key="3">
    <source>
        <dbReference type="EMBL" id="UMM25611.1"/>
    </source>
</evidence>
<feature type="compositionally biased region" description="Acidic residues" evidence="1">
    <location>
        <begin position="769"/>
        <end position="778"/>
    </location>
</feature>
<dbReference type="EMBL" id="CP092622">
    <property type="protein sequence ID" value="UMM25611.1"/>
    <property type="molecule type" value="Genomic_DNA"/>
</dbReference>
<feature type="compositionally biased region" description="Low complexity" evidence="1">
    <location>
        <begin position="786"/>
        <end position="795"/>
    </location>
</feature>
<dbReference type="SMART" id="SM00049">
    <property type="entry name" value="DEP"/>
    <property type="match status" value="1"/>
</dbReference>
<dbReference type="InterPro" id="IPR000591">
    <property type="entry name" value="DEP_dom"/>
</dbReference>
<feature type="region of interest" description="Disordered" evidence="1">
    <location>
        <begin position="174"/>
        <end position="197"/>
    </location>
</feature>
<dbReference type="Pfam" id="PF19418">
    <property type="entry name" value="DEPDC5_CTD"/>
    <property type="match status" value="1"/>
</dbReference>
<evidence type="ECO:0000313" key="4">
    <source>
        <dbReference type="Proteomes" id="UP000829354"/>
    </source>
</evidence>
<dbReference type="GO" id="GO:0005096">
    <property type="term" value="F:GTPase activator activity"/>
    <property type="evidence" value="ECO:0007669"/>
    <property type="project" value="InterPro"/>
</dbReference>
<feature type="compositionally biased region" description="Low complexity" evidence="1">
    <location>
        <begin position="11"/>
        <end position="26"/>
    </location>
</feature>
<evidence type="ECO:0000256" key="1">
    <source>
        <dbReference type="SAM" id="MobiDB-lite"/>
    </source>
</evidence>
<reference evidence="3 4" key="1">
    <citation type="submission" date="2022-04" db="EMBL/GenBank/DDBJ databases">
        <title>Chromosome-level reference genomes for two strains of Caenorhabditis briggsae: an improved platform for comparative genomics.</title>
        <authorList>
            <person name="Stevens L."/>
            <person name="Andersen E."/>
        </authorList>
    </citation>
    <scope>NUCLEOTIDE SEQUENCE [LARGE SCALE GENOMIC DNA]</scope>
    <source>
        <strain evidence="3">VX34</strain>
        <tissue evidence="3">Whole-organism</tissue>
    </source>
</reference>
<evidence type="ECO:0000259" key="2">
    <source>
        <dbReference type="SMART" id="SM00049"/>
    </source>
</evidence>
<dbReference type="GO" id="GO:0035556">
    <property type="term" value="P:intracellular signal transduction"/>
    <property type="evidence" value="ECO:0007669"/>
    <property type="project" value="InterPro"/>
</dbReference>
<dbReference type="Proteomes" id="UP000829354">
    <property type="component" value="Chromosome III"/>
</dbReference>
<feature type="compositionally biased region" description="Basic and acidic residues" evidence="1">
    <location>
        <begin position="1104"/>
        <end position="1122"/>
    </location>
</feature>
<feature type="region of interest" description="Disordered" evidence="1">
    <location>
        <begin position="1"/>
        <end position="76"/>
    </location>
</feature>
<dbReference type="InterPro" id="IPR027244">
    <property type="entry name" value="IML1"/>
</dbReference>
<feature type="region of interest" description="Disordered" evidence="1">
    <location>
        <begin position="1299"/>
        <end position="1331"/>
    </location>
</feature>
<feature type="compositionally biased region" description="Basic and acidic residues" evidence="1">
    <location>
        <begin position="722"/>
        <end position="731"/>
    </location>
</feature>
<feature type="compositionally biased region" description="Polar residues" evidence="1">
    <location>
        <begin position="1"/>
        <end position="10"/>
    </location>
</feature>
<feature type="compositionally biased region" description="Low complexity" evidence="1">
    <location>
        <begin position="806"/>
        <end position="815"/>
    </location>
</feature>
<dbReference type="PANTHER" id="PTHR13179">
    <property type="entry name" value="DEP DOMAIN CONTAINING PROTEIN 5"/>
    <property type="match status" value="1"/>
</dbReference>
<feature type="compositionally biased region" description="Basic and acidic residues" evidence="1">
    <location>
        <begin position="1299"/>
        <end position="1319"/>
    </location>
</feature>
<dbReference type="InterPro" id="IPR048255">
    <property type="entry name" value="IML1_N"/>
</dbReference>
<protein>
    <recommendedName>
        <fullName evidence="2">DEP domain-containing protein</fullName>
    </recommendedName>
</protein>
<gene>
    <name evidence="3" type="ORF">L5515_005357</name>
</gene>
<dbReference type="PANTHER" id="PTHR13179:SF8">
    <property type="entry name" value="GATOR COMPLEX PROTEIN DEPDC5"/>
    <property type="match status" value="1"/>
</dbReference>
<feature type="domain" description="DEP" evidence="2">
    <location>
        <begin position="1576"/>
        <end position="1655"/>
    </location>
</feature>